<evidence type="ECO:0000256" key="10">
    <source>
        <dbReference type="ARBA" id="ARBA00076312"/>
    </source>
</evidence>
<keyword evidence="2 15" id="KW-0547">Nucleotide-binding</keyword>
<keyword evidence="1" id="KW-0808">Transferase</keyword>
<dbReference type="InterPro" id="IPR016135">
    <property type="entry name" value="UBQ-conjugating_enzyme/RWD"/>
</dbReference>
<organism evidence="17 18">
    <name type="scientific">Pseudoloma neurophilia</name>
    <dbReference type="NCBI Taxonomy" id="146866"/>
    <lineage>
        <taxon>Eukaryota</taxon>
        <taxon>Fungi</taxon>
        <taxon>Fungi incertae sedis</taxon>
        <taxon>Microsporidia</taxon>
        <taxon>Pseudoloma</taxon>
    </lineage>
</organism>
<dbReference type="VEuPathDB" id="MicrosporidiaDB:M153_271000712"/>
<protein>
    <recommendedName>
        <fullName evidence="9">Ubiquitin-conjugating enzyme E2 H</fullName>
    </recommendedName>
    <alternativeName>
        <fullName evidence="12">(E3-independent) E2 ubiquitin-conjugating enzyme H</fullName>
    </alternativeName>
    <alternativeName>
        <fullName evidence="10">E2 ubiquitin-conjugating enzyme H</fullName>
    </alternativeName>
    <alternativeName>
        <fullName evidence="13">Ubiquitin carrier protein H</fullName>
    </alternativeName>
    <alternativeName>
        <fullName evidence="11">Ubiquitin-protein ligase H</fullName>
    </alternativeName>
</protein>
<reference evidence="17 18" key="1">
    <citation type="submission" date="2015-07" db="EMBL/GenBank/DDBJ databases">
        <title>The genome of Pseudoloma neurophilia, a relevant intracellular parasite of the zebrafish.</title>
        <authorList>
            <person name="Ndikumana S."/>
            <person name="Pelin A."/>
            <person name="Sanders J."/>
            <person name="Corradi N."/>
        </authorList>
    </citation>
    <scope>NUCLEOTIDE SEQUENCE [LARGE SCALE GENOMIC DNA]</scope>
    <source>
        <strain evidence="17 18">MK1</strain>
    </source>
</reference>
<comment type="function">
    <text evidence="7">Accepts ubiquitin from the E1 complex and catalyzes its covalent attachment to other proteins. E2 ubiquitin conjugating enzyme that transfers ubiquitin to MAEA, a core component of the CTLH E3 ubiquitin-protein ligase complex. In vitro catalyzes 'Lys-11'- and 'Lys-48'-linked polyubiquitination. Capable, in vitro, to ubiquitinate histone H2A.</text>
</comment>
<evidence type="ECO:0000256" key="9">
    <source>
        <dbReference type="ARBA" id="ARBA00072436"/>
    </source>
</evidence>
<sequence>MSSQKGFQRLENEIYKLKAKGYLKHATANYDKITLKLRGPEDTPYHNGIFLLNIELPQDYPFKSPSIGFITKIFHPNVDESSGSICLDVLNQVWSPLYVLTTVVETFIPQLLSYPNPSDPLNIVAAKLYLEDRKAFNQRAKEYVERYCIQIDTEREDPSYELSDSDFEIDSGMI</sequence>
<evidence type="ECO:0000256" key="2">
    <source>
        <dbReference type="ARBA" id="ARBA00022741"/>
    </source>
</evidence>
<evidence type="ECO:0000256" key="4">
    <source>
        <dbReference type="ARBA" id="ARBA00022840"/>
    </source>
</evidence>
<dbReference type="PROSITE" id="PS00183">
    <property type="entry name" value="UBC_1"/>
    <property type="match status" value="1"/>
</dbReference>
<dbReference type="GO" id="GO:0005524">
    <property type="term" value="F:ATP binding"/>
    <property type="evidence" value="ECO:0007669"/>
    <property type="project" value="UniProtKB-UniRule"/>
</dbReference>
<evidence type="ECO:0000256" key="7">
    <source>
        <dbReference type="ARBA" id="ARBA00060202"/>
    </source>
</evidence>
<evidence type="ECO:0000256" key="5">
    <source>
        <dbReference type="ARBA" id="ARBA00022843"/>
    </source>
</evidence>
<evidence type="ECO:0000313" key="17">
    <source>
        <dbReference type="EMBL" id="KRH94400.1"/>
    </source>
</evidence>
<dbReference type="FunFam" id="3.10.110.10:FF:000078">
    <property type="entry name" value="ubiquitin-conjugating enzyme E2 H isoform X2"/>
    <property type="match status" value="1"/>
</dbReference>
<evidence type="ECO:0000256" key="11">
    <source>
        <dbReference type="ARBA" id="ARBA00077502"/>
    </source>
</evidence>
<keyword evidence="17" id="KW-0436">Ligase</keyword>
<evidence type="ECO:0000256" key="12">
    <source>
        <dbReference type="ARBA" id="ARBA00078369"/>
    </source>
</evidence>
<feature type="domain" description="UBC core" evidence="16">
    <location>
        <begin position="1"/>
        <end position="149"/>
    </location>
</feature>
<proteinExistence type="inferred from homology"/>
<dbReference type="Pfam" id="PF00179">
    <property type="entry name" value="UQ_con"/>
    <property type="match status" value="1"/>
</dbReference>
<gene>
    <name evidence="17" type="ORF">M153_271000712</name>
</gene>
<keyword evidence="5" id="KW-0832">Ubl conjugation</keyword>
<comment type="similarity">
    <text evidence="15">Belongs to the ubiquitin-conjugating enzyme family.</text>
</comment>
<dbReference type="EMBL" id="LGUB01000081">
    <property type="protein sequence ID" value="KRH94400.1"/>
    <property type="molecule type" value="Genomic_DNA"/>
</dbReference>
<evidence type="ECO:0000256" key="6">
    <source>
        <dbReference type="ARBA" id="ARBA00022990"/>
    </source>
</evidence>
<keyword evidence="3 15" id="KW-0833">Ubl conjugation pathway</keyword>
<evidence type="ECO:0000256" key="13">
    <source>
        <dbReference type="ARBA" id="ARBA00082119"/>
    </source>
</evidence>
<evidence type="ECO:0000313" key="18">
    <source>
        <dbReference type="Proteomes" id="UP000051530"/>
    </source>
</evidence>
<dbReference type="AlphaFoldDB" id="A0A0R0M641"/>
<evidence type="ECO:0000256" key="1">
    <source>
        <dbReference type="ARBA" id="ARBA00022679"/>
    </source>
</evidence>
<comment type="caution">
    <text evidence="17">The sequence shown here is derived from an EMBL/GenBank/DDBJ whole genome shotgun (WGS) entry which is preliminary data.</text>
</comment>
<evidence type="ECO:0000256" key="3">
    <source>
        <dbReference type="ARBA" id="ARBA00022786"/>
    </source>
</evidence>
<evidence type="ECO:0000256" key="8">
    <source>
        <dbReference type="ARBA" id="ARBA00063081"/>
    </source>
</evidence>
<evidence type="ECO:0000256" key="14">
    <source>
        <dbReference type="PROSITE-ProRule" id="PRU10133"/>
    </source>
</evidence>
<keyword evidence="18" id="KW-1185">Reference proteome</keyword>
<dbReference type="InterPro" id="IPR023313">
    <property type="entry name" value="UBQ-conjugating_AS"/>
</dbReference>
<dbReference type="Proteomes" id="UP000051530">
    <property type="component" value="Unassembled WGS sequence"/>
</dbReference>
<evidence type="ECO:0000259" key="16">
    <source>
        <dbReference type="PROSITE" id="PS50127"/>
    </source>
</evidence>
<keyword evidence="6" id="KW-0007">Acetylation</keyword>
<dbReference type="Gene3D" id="3.10.110.10">
    <property type="entry name" value="Ubiquitin Conjugating Enzyme"/>
    <property type="match status" value="1"/>
</dbReference>
<dbReference type="GO" id="GO:0016874">
    <property type="term" value="F:ligase activity"/>
    <property type="evidence" value="ECO:0007669"/>
    <property type="project" value="UniProtKB-KW"/>
</dbReference>
<evidence type="ECO:0000256" key="15">
    <source>
        <dbReference type="RuleBase" id="RU362109"/>
    </source>
</evidence>
<dbReference type="PANTHER" id="PTHR24068">
    <property type="entry name" value="UBIQUITIN-CONJUGATING ENZYME E2"/>
    <property type="match status" value="1"/>
</dbReference>
<dbReference type="GO" id="GO:0004842">
    <property type="term" value="F:ubiquitin-protein transferase activity"/>
    <property type="evidence" value="ECO:0007669"/>
    <property type="project" value="UniProtKB-ARBA"/>
</dbReference>
<dbReference type="PROSITE" id="PS50127">
    <property type="entry name" value="UBC_2"/>
    <property type="match status" value="1"/>
</dbReference>
<dbReference type="OrthoDB" id="269518at2759"/>
<dbReference type="SUPFAM" id="SSF54495">
    <property type="entry name" value="UBC-like"/>
    <property type="match status" value="1"/>
</dbReference>
<dbReference type="InterPro" id="IPR000608">
    <property type="entry name" value="UBC"/>
</dbReference>
<feature type="active site" description="Glycyl thioester intermediate" evidence="14">
    <location>
        <position position="86"/>
    </location>
</feature>
<accession>A0A0R0M641</accession>
<dbReference type="SMART" id="SM00212">
    <property type="entry name" value="UBCc"/>
    <property type="match status" value="1"/>
</dbReference>
<name>A0A0R0M641_9MICR</name>
<comment type="subunit">
    <text evidence="8">Interacts with MAEA and WDR26, components of the CTLH complex that contains GID4, RANBP9 and/or RANBP10, MKLN1, MAEA, RMND5A (or alternatively its paralog RMND5B), GID8, ARMC8, WDR26 and YPEL5.</text>
</comment>
<keyword evidence="4 15" id="KW-0067">ATP-binding</keyword>